<dbReference type="EC" id="4.1.1.45" evidence="4"/>
<evidence type="ECO:0000256" key="6">
    <source>
        <dbReference type="ARBA" id="ARBA00022723"/>
    </source>
</evidence>
<reference evidence="13 14" key="1">
    <citation type="journal article" date="2019" name="Sci. Rep.">
        <title>Comparative genomics of chytrid fungi reveal insights into the obligate biotrophic and pathogenic lifestyle of Synchytrium endobioticum.</title>
        <authorList>
            <person name="van de Vossenberg B.T.L.H."/>
            <person name="Warris S."/>
            <person name="Nguyen H.D.T."/>
            <person name="van Gent-Pelzer M.P.E."/>
            <person name="Joly D.L."/>
            <person name="van de Geest H.C."/>
            <person name="Bonants P.J.M."/>
            <person name="Smith D.S."/>
            <person name="Levesque C.A."/>
            <person name="van der Lee T.A.J."/>
        </authorList>
    </citation>
    <scope>NUCLEOTIDE SEQUENCE [LARGE SCALE GENOMIC DNA]</scope>
    <source>
        <strain evidence="13 14">CBS 675.73</strain>
    </source>
</reference>
<dbReference type="PANTHER" id="PTHR21240:SF27">
    <property type="entry name" value="2-AMINO-3-CARBOXYMUCONATE-6-SEMIALDEHYDE DECARBOXYLASE"/>
    <property type="match status" value="1"/>
</dbReference>
<evidence type="ECO:0000256" key="10">
    <source>
        <dbReference type="ARBA" id="ARBA00031120"/>
    </source>
</evidence>
<evidence type="ECO:0000256" key="7">
    <source>
        <dbReference type="ARBA" id="ARBA00022793"/>
    </source>
</evidence>
<evidence type="ECO:0000256" key="11">
    <source>
        <dbReference type="RuleBase" id="RU366045"/>
    </source>
</evidence>
<evidence type="ECO:0000256" key="9">
    <source>
        <dbReference type="ARBA" id="ARBA00023239"/>
    </source>
</evidence>
<protein>
    <recommendedName>
        <fullName evidence="5">2-amino-3-carboxymuconate-6-semialdehyde decarboxylase</fullName>
        <ecNumber evidence="4">4.1.1.45</ecNumber>
    </recommendedName>
    <alternativeName>
        <fullName evidence="10">Picolinate carboxylase</fullName>
    </alternativeName>
</protein>
<keyword evidence="9 11" id="KW-0456">Lyase</keyword>
<name>A0A507F5T0_9FUNG</name>
<dbReference type="PANTHER" id="PTHR21240">
    <property type="entry name" value="2-AMINO-3-CARBOXYLMUCONATE-6-SEMIALDEHYDE DECARBOXYLASE"/>
    <property type="match status" value="1"/>
</dbReference>
<dbReference type="GO" id="GO:0001760">
    <property type="term" value="F:aminocarboxymuconate-semialdehyde decarboxylase activity"/>
    <property type="evidence" value="ECO:0007669"/>
    <property type="project" value="UniProtKB-EC"/>
</dbReference>
<dbReference type="SUPFAM" id="SSF51556">
    <property type="entry name" value="Metallo-dependent hydrolases"/>
    <property type="match status" value="1"/>
</dbReference>
<dbReference type="Proteomes" id="UP000320333">
    <property type="component" value="Unassembled WGS sequence"/>
</dbReference>
<evidence type="ECO:0000256" key="4">
    <source>
        <dbReference type="ARBA" id="ARBA00012365"/>
    </source>
</evidence>
<dbReference type="Pfam" id="PF04909">
    <property type="entry name" value="Amidohydro_2"/>
    <property type="match status" value="1"/>
</dbReference>
<dbReference type="Gene3D" id="3.20.20.140">
    <property type="entry name" value="Metal-dependent hydrolases"/>
    <property type="match status" value="1"/>
</dbReference>
<dbReference type="GO" id="GO:0005829">
    <property type="term" value="C:cytosol"/>
    <property type="evidence" value="ECO:0007669"/>
    <property type="project" value="TreeGrafter"/>
</dbReference>
<proteinExistence type="inferred from homology"/>
<gene>
    <name evidence="13" type="ORF">CcCBS67573_g06455</name>
</gene>
<evidence type="ECO:0000256" key="2">
    <source>
        <dbReference type="ARBA" id="ARBA00005871"/>
    </source>
</evidence>
<evidence type="ECO:0000256" key="8">
    <source>
        <dbReference type="ARBA" id="ARBA00022833"/>
    </source>
</evidence>
<sequence>MENLDEITAALPPVTSCCGGETGSTSKPLRIDIHTHIMPARLPDLKASLKSCCPALPPTLKRIPISLCIGTTAKVRIRRMDQRAEQRRRESHGKAKMMIDGKPFRDVECNCWQPEERIKEMAATSVDVQIISTIPVFFNYWAEPEHCADLARYLNDNIAQTCSLYPKKFVGLATLPMQSPELAVAELKRCVQELGYKGIQIGSHINSWNLDAPELEPIWTACEELDVGVFVHPWDMDNKGRMEKYWFPWLIGMPCETTVAIGSLIFGGVLERHPKLRICLAHGGGSFPYTIGRIEHGYQVRPDLCATSCKENPLSYLGRIWTDSLVHDEDALMLLIKKMGVDKVMCGSDYPFPLGEHEPGKLIEECKSLSDEDKAKLLGGNAIKFFRMDETLYAKDA</sequence>
<dbReference type="EMBL" id="QEAP01000277">
    <property type="protein sequence ID" value="TPX70738.1"/>
    <property type="molecule type" value="Genomic_DNA"/>
</dbReference>
<dbReference type="InterPro" id="IPR032465">
    <property type="entry name" value="ACMSD"/>
</dbReference>
<dbReference type="GO" id="GO:0016787">
    <property type="term" value="F:hydrolase activity"/>
    <property type="evidence" value="ECO:0007669"/>
    <property type="project" value="InterPro"/>
</dbReference>
<comment type="similarity">
    <text evidence="2">Belongs to the metallo-dependent hydrolases superfamily. ACMSD family.</text>
</comment>
<keyword evidence="7 11" id="KW-0210">Decarboxylase</keyword>
<evidence type="ECO:0000256" key="3">
    <source>
        <dbReference type="ARBA" id="ARBA00011245"/>
    </source>
</evidence>
<evidence type="ECO:0000313" key="14">
    <source>
        <dbReference type="Proteomes" id="UP000320333"/>
    </source>
</evidence>
<evidence type="ECO:0000313" key="13">
    <source>
        <dbReference type="EMBL" id="TPX70738.1"/>
    </source>
</evidence>
<dbReference type="AlphaFoldDB" id="A0A507F5T0"/>
<dbReference type="OrthoDB" id="191270at2759"/>
<comment type="pathway">
    <text evidence="1">Secondary metabolite metabolism; quinolate metabolism.</text>
</comment>
<organism evidence="13 14">
    <name type="scientific">Chytriomyces confervae</name>
    <dbReference type="NCBI Taxonomy" id="246404"/>
    <lineage>
        <taxon>Eukaryota</taxon>
        <taxon>Fungi</taxon>
        <taxon>Fungi incertae sedis</taxon>
        <taxon>Chytridiomycota</taxon>
        <taxon>Chytridiomycota incertae sedis</taxon>
        <taxon>Chytridiomycetes</taxon>
        <taxon>Chytridiales</taxon>
        <taxon>Chytriomycetaceae</taxon>
        <taxon>Chytriomyces</taxon>
    </lineage>
</organism>
<dbReference type="InterPro" id="IPR006680">
    <property type="entry name" value="Amidohydro-rel"/>
</dbReference>
<feature type="domain" description="Amidohydrolase-related" evidence="12">
    <location>
        <begin position="31"/>
        <end position="387"/>
    </location>
</feature>
<dbReference type="GO" id="GO:0046872">
    <property type="term" value="F:metal ion binding"/>
    <property type="evidence" value="ECO:0007669"/>
    <property type="project" value="UniProtKB-KW"/>
</dbReference>
<comment type="caution">
    <text evidence="13">The sequence shown here is derived from an EMBL/GenBank/DDBJ whole genome shotgun (WGS) entry which is preliminary data.</text>
</comment>
<evidence type="ECO:0000256" key="5">
    <source>
        <dbReference type="ARBA" id="ARBA00021214"/>
    </source>
</evidence>
<dbReference type="STRING" id="246404.A0A507F5T0"/>
<keyword evidence="8" id="KW-0862">Zinc</keyword>
<dbReference type="InterPro" id="IPR032466">
    <property type="entry name" value="Metal_Hydrolase"/>
</dbReference>
<keyword evidence="6" id="KW-0479">Metal-binding</keyword>
<evidence type="ECO:0000259" key="12">
    <source>
        <dbReference type="Pfam" id="PF04909"/>
    </source>
</evidence>
<evidence type="ECO:0000256" key="1">
    <source>
        <dbReference type="ARBA" id="ARBA00005079"/>
    </source>
</evidence>
<dbReference type="GO" id="GO:0019748">
    <property type="term" value="P:secondary metabolic process"/>
    <property type="evidence" value="ECO:0007669"/>
    <property type="project" value="TreeGrafter"/>
</dbReference>
<comment type="subunit">
    <text evidence="3">Monomer.</text>
</comment>
<accession>A0A507F5T0</accession>
<keyword evidence="14" id="KW-1185">Reference proteome</keyword>